<feature type="region of interest" description="Disordered" evidence="2">
    <location>
        <begin position="140"/>
        <end position="167"/>
    </location>
</feature>
<evidence type="ECO:0008006" key="4">
    <source>
        <dbReference type="Google" id="ProtNLM"/>
    </source>
</evidence>
<organism evidence="3">
    <name type="scientific">Dulem virus 31</name>
    <dbReference type="NCBI Taxonomy" id="3145749"/>
    <lineage>
        <taxon>Viruses</taxon>
        <taxon>Monodnaviria</taxon>
        <taxon>Sangervirae</taxon>
        <taxon>Phixviricota</taxon>
        <taxon>Malgrandaviricetes</taxon>
        <taxon>Petitvirales</taxon>
        <taxon>Microviridae</taxon>
        <taxon>Microvirus</taxon>
    </lineage>
</organism>
<sequence length="167" mass="18693">MADDDKTFTQADVDKLMADLNAKHQENMNALAGKLRAEFKDKEAKAKAEAEKLAKQANMSELEKANAELADWKARYQEKEDLINLSTQKDETRKLMKEMGVDEGCLDFCFIPKDTDGTKARIQAFKDYTDGVKKATFENGMKSTIPNKGKEGNPDPFLEGFESGSIK</sequence>
<protein>
    <recommendedName>
        <fullName evidence="4">DUF4355 domain-containing protein</fullName>
    </recommendedName>
</protein>
<reference evidence="3" key="1">
    <citation type="submission" date="2024-03" db="EMBL/GenBank/DDBJ databases">
        <title>Diverse circular DNA viruses in blood, oral, and fecal samples of captive lemurs.</title>
        <authorList>
            <person name="Paietta E.N."/>
            <person name="Kraberger S."/>
            <person name="Lund M.C."/>
            <person name="Custer J.M."/>
            <person name="Vargas K.M."/>
            <person name="Ehmke E.E."/>
            <person name="Yoder A.D."/>
            <person name="Varsani A."/>
        </authorList>
    </citation>
    <scope>NUCLEOTIDE SEQUENCE</scope>
    <source>
        <strain evidence="3">Duke_17_45</strain>
    </source>
</reference>
<accession>A0AAU8AU49</accession>
<proteinExistence type="predicted"/>
<dbReference type="InterPro" id="IPR025580">
    <property type="entry name" value="Gp46"/>
</dbReference>
<name>A0AAU8AU49_9VIRU</name>
<evidence type="ECO:0000313" key="3">
    <source>
        <dbReference type="EMBL" id="XCD03094.1"/>
    </source>
</evidence>
<feature type="coiled-coil region" evidence="1">
    <location>
        <begin position="36"/>
        <end position="82"/>
    </location>
</feature>
<evidence type="ECO:0000256" key="2">
    <source>
        <dbReference type="SAM" id="MobiDB-lite"/>
    </source>
</evidence>
<evidence type="ECO:0000256" key="1">
    <source>
        <dbReference type="SAM" id="Coils"/>
    </source>
</evidence>
<dbReference type="Pfam" id="PF14265">
    <property type="entry name" value="DUF4355"/>
    <property type="match status" value="1"/>
</dbReference>
<dbReference type="EMBL" id="PP511318">
    <property type="protein sequence ID" value="XCD03094.1"/>
    <property type="molecule type" value="Genomic_DNA"/>
</dbReference>
<keyword evidence="1" id="KW-0175">Coiled coil</keyword>